<evidence type="ECO:0000313" key="1">
    <source>
        <dbReference type="EMBL" id="KKP88032.1"/>
    </source>
</evidence>
<gene>
    <name evidence="1" type="ORF">UR91_C0028G0002</name>
</gene>
<protein>
    <submittedName>
        <fullName evidence="1">Uncharacterized protein</fullName>
    </submittedName>
</protein>
<comment type="caution">
    <text evidence="1">The sequence shown here is derived from an EMBL/GenBank/DDBJ whole genome shotgun (WGS) entry which is preliminary data.</text>
</comment>
<dbReference type="Proteomes" id="UP000034798">
    <property type="component" value="Unassembled WGS sequence"/>
</dbReference>
<evidence type="ECO:0000313" key="2">
    <source>
        <dbReference type="Proteomes" id="UP000034798"/>
    </source>
</evidence>
<sequence length="104" mass="11512">MATEASWDKDPEDWLAAFGMQDVRAFRDALRSGPNSFEHRFLTINRAKAMITETMQDLLKSGIVARKVEQLRLQGRLPQRIVKAEAIAAEIAAAKVATGGQQNS</sequence>
<accession>A0A0G0G8H9</accession>
<proteinExistence type="predicted"/>
<dbReference type="AlphaFoldDB" id="A0A0G0G8H9"/>
<organism evidence="1 2">
    <name type="scientific">Candidatus Nomurabacteria bacterium GW2011_GWC2_35_8</name>
    <dbReference type="NCBI Taxonomy" id="1618752"/>
    <lineage>
        <taxon>Bacteria</taxon>
        <taxon>Candidatus Nomuraibacteriota</taxon>
    </lineage>
</organism>
<dbReference type="EMBL" id="LBQZ01000028">
    <property type="protein sequence ID" value="KKP88032.1"/>
    <property type="molecule type" value="Genomic_DNA"/>
</dbReference>
<name>A0A0G0G8H9_9BACT</name>
<reference evidence="1 2" key="1">
    <citation type="journal article" date="2015" name="Nature">
        <title>rRNA introns, odd ribosomes, and small enigmatic genomes across a large radiation of phyla.</title>
        <authorList>
            <person name="Brown C.T."/>
            <person name="Hug L.A."/>
            <person name="Thomas B.C."/>
            <person name="Sharon I."/>
            <person name="Castelle C.J."/>
            <person name="Singh A."/>
            <person name="Wilkins M.J."/>
            <person name="Williams K.H."/>
            <person name="Banfield J.F."/>
        </authorList>
    </citation>
    <scope>NUCLEOTIDE SEQUENCE [LARGE SCALE GENOMIC DNA]</scope>
</reference>